<feature type="domain" description="EF-hand" evidence="1">
    <location>
        <begin position="10"/>
        <end position="45"/>
    </location>
</feature>
<gene>
    <name evidence="2" type="ORF">EB796_011545</name>
</gene>
<keyword evidence="3" id="KW-1185">Reference proteome</keyword>
<reference evidence="2" key="1">
    <citation type="submission" date="2020-06" db="EMBL/GenBank/DDBJ databases">
        <title>Draft genome of Bugula neritina, a colonial animal packing powerful symbionts and potential medicines.</title>
        <authorList>
            <person name="Rayko M."/>
        </authorList>
    </citation>
    <scope>NUCLEOTIDE SEQUENCE [LARGE SCALE GENOMIC DNA]</scope>
    <source>
        <strain evidence="2">Kwan_BN1</strain>
    </source>
</reference>
<dbReference type="EMBL" id="VXIV02001747">
    <property type="protein sequence ID" value="KAF6030144.1"/>
    <property type="molecule type" value="Genomic_DNA"/>
</dbReference>
<dbReference type="Pfam" id="PF13499">
    <property type="entry name" value="EF-hand_7"/>
    <property type="match status" value="1"/>
</dbReference>
<dbReference type="SUPFAM" id="SSF47473">
    <property type="entry name" value="EF-hand"/>
    <property type="match status" value="1"/>
</dbReference>
<sequence length="122" mass="13637">MVKLQNYITKHNIKLIDFFKKFDVDGNMSLGNNEFRQALEDLGIKLSEDELETLIGELDKDGDGEINYSVLSLVLAESELVTGNQEATAEILKRKQASVIQAFSDQSNSVLRTSPLTKNLTM</sequence>
<dbReference type="SMART" id="SM00054">
    <property type="entry name" value="EFh"/>
    <property type="match status" value="2"/>
</dbReference>
<dbReference type="InterPro" id="IPR042847">
    <property type="entry name" value="EFC12"/>
</dbReference>
<protein>
    <submittedName>
        <fullName evidence="2">LRRC74B</fullName>
    </submittedName>
</protein>
<dbReference type="InterPro" id="IPR011992">
    <property type="entry name" value="EF-hand-dom_pair"/>
</dbReference>
<evidence type="ECO:0000313" key="3">
    <source>
        <dbReference type="Proteomes" id="UP000593567"/>
    </source>
</evidence>
<evidence type="ECO:0000259" key="1">
    <source>
        <dbReference type="PROSITE" id="PS50222"/>
    </source>
</evidence>
<dbReference type="AlphaFoldDB" id="A0A7J7JWQ0"/>
<dbReference type="OrthoDB" id="120976at2759"/>
<proteinExistence type="predicted"/>
<feature type="domain" description="EF-hand" evidence="1">
    <location>
        <begin position="46"/>
        <end position="81"/>
    </location>
</feature>
<dbReference type="PROSITE" id="PS50222">
    <property type="entry name" value="EF_HAND_2"/>
    <property type="match status" value="2"/>
</dbReference>
<dbReference type="Gene3D" id="1.10.238.10">
    <property type="entry name" value="EF-hand"/>
    <property type="match status" value="1"/>
</dbReference>
<dbReference type="InterPro" id="IPR002048">
    <property type="entry name" value="EF_hand_dom"/>
</dbReference>
<dbReference type="Proteomes" id="UP000593567">
    <property type="component" value="Unassembled WGS sequence"/>
</dbReference>
<comment type="caution">
    <text evidence="2">The sequence shown here is derived from an EMBL/GenBank/DDBJ whole genome shotgun (WGS) entry which is preliminary data.</text>
</comment>
<dbReference type="CDD" id="cd00051">
    <property type="entry name" value="EFh"/>
    <property type="match status" value="1"/>
</dbReference>
<accession>A0A7J7JWQ0</accession>
<dbReference type="GO" id="GO:0005509">
    <property type="term" value="F:calcium ion binding"/>
    <property type="evidence" value="ECO:0007669"/>
    <property type="project" value="InterPro"/>
</dbReference>
<evidence type="ECO:0000313" key="2">
    <source>
        <dbReference type="EMBL" id="KAF6030144.1"/>
    </source>
</evidence>
<name>A0A7J7JWQ0_BUGNE</name>
<dbReference type="PANTHER" id="PTHR47225">
    <property type="entry name" value="EF-HAND CALCIUM-BINDING DOMAIN-CONTAINING PROTEIN 12"/>
    <property type="match status" value="1"/>
</dbReference>
<organism evidence="2 3">
    <name type="scientific">Bugula neritina</name>
    <name type="common">Brown bryozoan</name>
    <name type="synonym">Sertularia neritina</name>
    <dbReference type="NCBI Taxonomy" id="10212"/>
    <lineage>
        <taxon>Eukaryota</taxon>
        <taxon>Metazoa</taxon>
        <taxon>Spiralia</taxon>
        <taxon>Lophotrochozoa</taxon>
        <taxon>Bryozoa</taxon>
        <taxon>Gymnolaemata</taxon>
        <taxon>Cheilostomatida</taxon>
        <taxon>Flustrina</taxon>
        <taxon>Buguloidea</taxon>
        <taxon>Bugulidae</taxon>
        <taxon>Bugula</taxon>
    </lineage>
</organism>
<dbReference type="PANTHER" id="PTHR47225:SF1">
    <property type="entry name" value="EF-HAND CALCIUM-BINDING DOMAIN-CONTAINING PROTEIN 12"/>
    <property type="match status" value="1"/>
</dbReference>